<dbReference type="EMBL" id="GACK01004093">
    <property type="protein sequence ID" value="JAA60941.1"/>
    <property type="molecule type" value="mRNA"/>
</dbReference>
<reference evidence="2" key="1">
    <citation type="submission" date="2012-11" db="EMBL/GenBank/DDBJ databases">
        <authorList>
            <person name="Lucero-Rivera Y.E."/>
            <person name="Tovar-Ramirez D."/>
        </authorList>
    </citation>
    <scope>NUCLEOTIDE SEQUENCE</scope>
    <source>
        <tissue evidence="2">Salivary gland</tissue>
    </source>
</reference>
<feature type="signal peptide" evidence="1">
    <location>
        <begin position="1"/>
        <end position="22"/>
    </location>
</feature>
<evidence type="ECO:0000313" key="2">
    <source>
        <dbReference type="EMBL" id="JAA60941.1"/>
    </source>
</evidence>
<evidence type="ECO:0000256" key="1">
    <source>
        <dbReference type="SAM" id="SignalP"/>
    </source>
</evidence>
<reference evidence="2" key="2">
    <citation type="journal article" date="2015" name="J. Proteomics">
        <title>Sexual differences in the sialomes of the zebra tick, Rhipicephalus pulchellus.</title>
        <authorList>
            <person name="Tan A.W."/>
            <person name="Francischetti I.M."/>
            <person name="Slovak M."/>
            <person name="Kini R.M."/>
            <person name="Ribeiro J.M."/>
        </authorList>
    </citation>
    <scope>NUCLEOTIDE SEQUENCE</scope>
    <source>
        <tissue evidence="2">Salivary gland</tissue>
    </source>
</reference>
<proteinExistence type="evidence at transcript level"/>
<accession>L7M9F2</accession>
<dbReference type="AlphaFoldDB" id="L7M9F2"/>
<feature type="chain" id="PRO_5003981941" evidence="1">
    <location>
        <begin position="23"/>
        <end position="69"/>
    </location>
</feature>
<keyword evidence="1" id="KW-0732">Signal</keyword>
<sequence length="69" mass="7435">MFAVKVALVLTLALTLVDLNSSIRVSDLRGSQDCDNKPCSGENDPVCLPNCTCVERSSGSYECASVIYY</sequence>
<protein>
    <submittedName>
        <fullName evidence="2">Putative tick defensin</fullName>
    </submittedName>
</protein>
<organism evidence="2">
    <name type="scientific">Rhipicephalus pulchellus</name>
    <name type="common">Yellow backed tick</name>
    <name type="synonym">Dermacentor pulchellus</name>
    <dbReference type="NCBI Taxonomy" id="72859"/>
    <lineage>
        <taxon>Eukaryota</taxon>
        <taxon>Metazoa</taxon>
        <taxon>Ecdysozoa</taxon>
        <taxon>Arthropoda</taxon>
        <taxon>Chelicerata</taxon>
        <taxon>Arachnida</taxon>
        <taxon>Acari</taxon>
        <taxon>Parasitiformes</taxon>
        <taxon>Ixodida</taxon>
        <taxon>Ixodoidea</taxon>
        <taxon>Ixodidae</taxon>
        <taxon>Rhipicephalinae</taxon>
        <taxon>Rhipicephalus</taxon>
        <taxon>Rhipicephalus</taxon>
    </lineage>
</organism>
<name>L7M9F2_RHIPC</name>